<dbReference type="AlphaFoldDB" id="A0A4C1TU31"/>
<dbReference type="SUPFAM" id="SSF57903">
    <property type="entry name" value="FYVE/PHD zinc finger"/>
    <property type="match status" value="1"/>
</dbReference>
<protein>
    <recommendedName>
        <fullName evidence="5">PHD-type domain-containing protein</fullName>
    </recommendedName>
</protein>
<keyword evidence="3" id="KW-0862">Zinc</keyword>
<keyword evidence="7" id="KW-1185">Reference proteome</keyword>
<evidence type="ECO:0000256" key="2">
    <source>
        <dbReference type="ARBA" id="ARBA00022771"/>
    </source>
</evidence>
<dbReference type="OrthoDB" id="10002605at2759"/>
<evidence type="ECO:0000256" key="4">
    <source>
        <dbReference type="PROSITE-ProRule" id="PRU00146"/>
    </source>
</evidence>
<comment type="caution">
    <text evidence="6">The sequence shown here is derived from an EMBL/GenBank/DDBJ whole genome shotgun (WGS) entry which is preliminary data.</text>
</comment>
<dbReference type="PROSITE" id="PS50016">
    <property type="entry name" value="ZF_PHD_2"/>
    <property type="match status" value="1"/>
</dbReference>
<accession>A0A4C1TU31</accession>
<name>A0A4C1TU31_EUMVA</name>
<evidence type="ECO:0000256" key="1">
    <source>
        <dbReference type="ARBA" id="ARBA00022723"/>
    </source>
</evidence>
<dbReference type="InterPro" id="IPR013083">
    <property type="entry name" value="Znf_RING/FYVE/PHD"/>
</dbReference>
<reference evidence="6 7" key="1">
    <citation type="journal article" date="2019" name="Commun. Biol.">
        <title>The bagworm genome reveals a unique fibroin gene that provides high tensile strength.</title>
        <authorList>
            <person name="Kono N."/>
            <person name="Nakamura H."/>
            <person name="Ohtoshi R."/>
            <person name="Tomita M."/>
            <person name="Numata K."/>
            <person name="Arakawa K."/>
        </authorList>
    </citation>
    <scope>NUCLEOTIDE SEQUENCE [LARGE SCALE GENOMIC DNA]</scope>
</reference>
<evidence type="ECO:0000313" key="6">
    <source>
        <dbReference type="EMBL" id="GBP17522.1"/>
    </source>
</evidence>
<dbReference type="InterPro" id="IPR011011">
    <property type="entry name" value="Znf_FYVE_PHD"/>
</dbReference>
<dbReference type="Gene3D" id="3.30.40.10">
    <property type="entry name" value="Zinc/RING finger domain, C3HC4 (zinc finger)"/>
    <property type="match status" value="1"/>
</dbReference>
<keyword evidence="2 4" id="KW-0863">Zinc-finger</keyword>
<dbReference type="Pfam" id="PF00628">
    <property type="entry name" value="PHD"/>
    <property type="match status" value="1"/>
</dbReference>
<evidence type="ECO:0000256" key="3">
    <source>
        <dbReference type="ARBA" id="ARBA00022833"/>
    </source>
</evidence>
<organism evidence="6 7">
    <name type="scientific">Eumeta variegata</name>
    <name type="common">Bagworm moth</name>
    <name type="synonym">Eumeta japonica</name>
    <dbReference type="NCBI Taxonomy" id="151549"/>
    <lineage>
        <taxon>Eukaryota</taxon>
        <taxon>Metazoa</taxon>
        <taxon>Ecdysozoa</taxon>
        <taxon>Arthropoda</taxon>
        <taxon>Hexapoda</taxon>
        <taxon>Insecta</taxon>
        <taxon>Pterygota</taxon>
        <taxon>Neoptera</taxon>
        <taxon>Endopterygota</taxon>
        <taxon>Lepidoptera</taxon>
        <taxon>Glossata</taxon>
        <taxon>Ditrysia</taxon>
        <taxon>Tineoidea</taxon>
        <taxon>Psychidae</taxon>
        <taxon>Oiketicinae</taxon>
        <taxon>Eumeta</taxon>
    </lineage>
</organism>
<dbReference type="SMART" id="SM00249">
    <property type="entry name" value="PHD"/>
    <property type="match status" value="1"/>
</dbReference>
<dbReference type="InterPro" id="IPR001965">
    <property type="entry name" value="Znf_PHD"/>
</dbReference>
<gene>
    <name evidence="6" type="ORF">EVAR_74116_1</name>
</gene>
<evidence type="ECO:0000259" key="5">
    <source>
        <dbReference type="PROSITE" id="PS50016"/>
    </source>
</evidence>
<keyword evidence="1" id="KW-0479">Metal-binding</keyword>
<dbReference type="PROSITE" id="PS01359">
    <property type="entry name" value="ZF_PHD_1"/>
    <property type="match status" value="1"/>
</dbReference>
<dbReference type="InterPro" id="IPR019787">
    <property type="entry name" value="Znf_PHD-finger"/>
</dbReference>
<feature type="domain" description="PHD-type" evidence="5">
    <location>
        <begin position="9"/>
        <end position="57"/>
    </location>
</feature>
<proteinExistence type="predicted"/>
<evidence type="ECO:0000313" key="7">
    <source>
        <dbReference type="Proteomes" id="UP000299102"/>
    </source>
</evidence>
<dbReference type="GO" id="GO:0008270">
    <property type="term" value="F:zinc ion binding"/>
    <property type="evidence" value="ECO:0007669"/>
    <property type="project" value="UniProtKB-KW"/>
</dbReference>
<dbReference type="Proteomes" id="UP000299102">
    <property type="component" value="Unassembled WGS sequence"/>
</dbReference>
<sequence>MDKAKSPPGYSCGKCKNLDNSQMVMCDRCDKWYHFTCVGVDSSVADYNWNCDICEPIPSSTSTANIVTVSSVQPNSTSSPTSHLPAIATTTAVTSICHSLALHSRYMVIPQHLCQHQQQLH</sequence>
<dbReference type="InterPro" id="IPR019786">
    <property type="entry name" value="Zinc_finger_PHD-type_CS"/>
</dbReference>
<dbReference type="EMBL" id="BGZK01006316">
    <property type="protein sequence ID" value="GBP17522.1"/>
    <property type="molecule type" value="Genomic_DNA"/>
</dbReference>